<dbReference type="Proteomes" id="UP000193920">
    <property type="component" value="Unassembled WGS sequence"/>
</dbReference>
<evidence type="ECO:0000313" key="2">
    <source>
        <dbReference type="EMBL" id="ORY15102.1"/>
    </source>
</evidence>
<dbReference type="STRING" id="1754190.A0A1Y1ZXY8"/>
<evidence type="ECO:0000313" key="3">
    <source>
        <dbReference type="Proteomes" id="UP000193920"/>
    </source>
</evidence>
<comment type="caution">
    <text evidence="2">The sequence shown here is derived from an EMBL/GenBank/DDBJ whole genome shotgun (WGS) entry which is preliminary data.</text>
</comment>
<organism evidence="2 3">
    <name type="scientific">Neocallimastix californiae</name>
    <dbReference type="NCBI Taxonomy" id="1754190"/>
    <lineage>
        <taxon>Eukaryota</taxon>
        <taxon>Fungi</taxon>
        <taxon>Fungi incertae sedis</taxon>
        <taxon>Chytridiomycota</taxon>
        <taxon>Chytridiomycota incertae sedis</taxon>
        <taxon>Neocallimastigomycetes</taxon>
        <taxon>Neocallimastigales</taxon>
        <taxon>Neocallimastigaceae</taxon>
        <taxon>Neocallimastix</taxon>
    </lineage>
</organism>
<feature type="compositionally biased region" description="Polar residues" evidence="1">
    <location>
        <begin position="189"/>
        <end position="213"/>
    </location>
</feature>
<dbReference type="OrthoDB" id="5595153at2759"/>
<gene>
    <name evidence="2" type="ORF">LY90DRAFT_517949</name>
</gene>
<dbReference type="AlphaFoldDB" id="A0A1Y1ZXY8"/>
<reference evidence="2 3" key="1">
    <citation type="submission" date="2016-08" db="EMBL/GenBank/DDBJ databases">
        <title>A Parts List for Fungal Cellulosomes Revealed by Comparative Genomics.</title>
        <authorList>
            <consortium name="DOE Joint Genome Institute"/>
            <person name="Haitjema C.H."/>
            <person name="Gilmore S.P."/>
            <person name="Henske J.K."/>
            <person name="Solomon K.V."/>
            <person name="De Groot R."/>
            <person name="Kuo A."/>
            <person name="Mondo S.J."/>
            <person name="Salamov A.A."/>
            <person name="Labutti K."/>
            <person name="Zhao Z."/>
            <person name="Chiniquy J."/>
            <person name="Barry K."/>
            <person name="Brewer H.M."/>
            <person name="Purvine S.O."/>
            <person name="Wright A.T."/>
            <person name="Boxma B."/>
            <person name="Van Alen T."/>
            <person name="Hackstein J.H."/>
            <person name="Baker S.E."/>
            <person name="Grigoriev I.V."/>
            <person name="O'Malley M.A."/>
        </authorList>
    </citation>
    <scope>NUCLEOTIDE SEQUENCE [LARGE SCALE GENOMIC DNA]</scope>
    <source>
        <strain evidence="2 3">G1</strain>
    </source>
</reference>
<feature type="region of interest" description="Disordered" evidence="1">
    <location>
        <begin position="147"/>
        <end position="174"/>
    </location>
</feature>
<name>A0A1Y1ZXY8_9FUNG</name>
<feature type="region of interest" description="Disordered" evidence="1">
    <location>
        <begin position="188"/>
        <end position="217"/>
    </location>
</feature>
<proteinExistence type="predicted"/>
<accession>A0A1Y1ZXY8</accession>
<sequence length="310" mass="35407">MQKINLSNAYLQKQNTFVALVKEVQFSLISKEYKKQGYSLNEFIKMKWNISQAQAYRYLICAKVLDQLKEFEIKPSYERLCRSLYNNAKTSSQMKLLWSTVLIKAGGRPDFINSTHIFKTWKELSQNKRYDDICHFEDNIMNKIEKSSNKVSKEKKHKQLHLNKSNSLNSLNSSNSLNSLNHSKSLNSQITNIPSPTLSESSNLTSNETLNDESSLKDESLLTPISNYSSISNDDFQTNSTSQIEPIVSSSIPIFSTVSSLPSNPSISCISSISSTEPLYYLTTSNELMNGYEQPLIYIQEPSQQIIYYY</sequence>
<dbReference type="EMBL" id="MCOG01000344">
    <property type="protein sequence ID" value="ORY15102.1"/>
    <property type="molecule type" value="Genomic_DNA"/>
</dbReference>
<protein>
    <submittedName>
        <fullName evidence="2">Uncharacterized protein</fullName>
    </submittedName>
</protein>
<keyword evidence="3" id="KW-1185">Reference proteome</keyword>
<feature type="compositionally biased region" description="Low complexity" evidence="1">
    <location>
        <begin position="162"/>
        <end position="174"/>
    </location>
</feature>
<evidence type="ECO:0000256" key="1">
    <source>
        <dbReference type="SAM" id="MobiDB-lite"/>
    </source>
</evidence>